<organism evidence="2 3">
    <name type="scientific">Scophthalmus maximus</name>
    <name type="common">Turbot</name>
    <name type="synonym">Psetta maxima</name>
    <dbReference type="NCBI Taxonomy" id="52904"/>
    <lineage>
        <taxon>Eukaryota</taxon>
        <taxon>Metazoa</taxon>
        <taxon>Chordata</taxon>
        <taxon>Craniata</taxon>
        <taxon>Vertebrata</taxon>
        <taxon>Euteleostomi</taxon>
        <taxon>Actinopterygii</taxon>
        <taxon>Neopterygii</taxon>
        <taxon>Teleostei</taxon>
        <taxon>Neoteleostei</taxon>
        <taxon>Acanthomorphata</taxon>
        <taxon>Carangaria</taxon>
        <taxon>Pleuronectiformes</taxon>
        <taxon>Pleuronectoidei</taxon>
        <taxon>Scophthalmidae</taxon>
        <taxon>Scophthalmus</taxon>
    </lineage>
</organism>
<keyword evidence="1" id="KW-0472">Membrane</keyword>
<dbReference type="Proteomes" id="UP000438429">
    <property type="component" value="Unassembled WGS sequence"/>
</dbReference>
<dbReference type="AlphaFoldDB" id="A0A6A4S2R9"/>
<evidence type="ECO:0000313" key="3">
    <source>
        <dbReference type="Proteomes" id="UP000438429"/>
    </source>
</evidence>
<keyword evidence="1" id="KW-0812">Transmembrane</keyword>
<dbReference type="EMBL" id="VEVO01000016">
    <property type="protein sequence ID" value="KAF0029506.1"/>
    <property type="molecule type" value="Genomic_DNA"/>
</dbReference>
<accession>A0A6A4S2R9</accession>
<protein>
    <submittedName>
        <fullName evidence="2">Uncharacterized protein</fullName>
    </submittedName>
</protein>
<keyword evidence="1" id="KW-1133">Transmembrane helix</keyword>
<reference evidence="2 3" key="1">
    <citation type="submission" date="2019-06" db="EMBL/GenBank/DDBJ databases">
        <title>Draft genomes of female and male turbot (Scophthalmus maximus).</title>
        <authorList>
            <person name="Xu H."/>
            <person name="Xu X.-W."/>
            <person name="Shao C."/>
            <person name="Chen S."/>
        </authorList>
    </citation>
    <scope>NUCLEOTIDE SEQUENCE [LARGE SCALE GENOMIC DNA]</scope>
    <source>
        <strain evidence="2">Ysfricsl-2016a</strain>
        <tissue evidence="2">Blood</tissue>
    </source>
</reference>
<evidence type="ECO:0000256" key="1">
    <source>
        <dbReference type="SAM" id="Phobius"/>
    </source>
</evidence>
<proteinExistence type="predicted"/>
<feature type="transmembrane region" description="Helical" evidence="1">
    <location>
        <begin position="74"/>
        <end position="94"/>
    </location>
</feature>
<name>A0A6A4S2R9_SCOMX</name>
<gene>
    <name evidence="2" type="ORF">F2P81_018611</name>
</gene>
<sequence>MRLWLRKSEWKRDLVCEQTVLPIQCLHHIYTVTPQIQYGLQHQSTKRQRCVNISLKCIRLKVNPLTVSSKTYHVITPLTFVVYLYPIVVCWLLAAKTSRAANPKFCVMSSLYVFDDEHSGVTGGQRKLSTCLRTTDGRQRASRCDRRPVGKKNPTQLSWTICKVTDHRNVCRVLYEKHSKLSPQFGCLLCCYETVSKPHTGLMFPLLHLEPLALYKMKSLNVRAMRGRLLQPNIENVNFLASTDHL</sequence>
<comment type="caution">
    <text evidence="2">The sequence shown here is derived from an EMBL/GenBank/DDBJ whole genome shotgun (WGS) entry which is preliminary data.</text>
</comment>
<evidence type="ECO:0000313" key="2">
    <source>
        <dbReference type="EMBL" id="KAF0029506.1"/>
    </source>
</evidence>